<evidence type="ECO:0000313" key="2">
    <source>
        <dbReference type="EMBL" id="QGT77917.1"/>
    </source>
</evidence>
<dbReference type="GO" id="GO:0010038">
    <property type="term" value="P:response to metal ion"/>
    <property type="evidence" value="ECO:0007669"/>
    <property type="project" value="InterPro"/>
</dbReference>
<dbReference type="EMBL" id="CP046415">
    <property type="protein sequence ID" value="QGT77917.1"/>
    <property type="molecule type" value="Genomic_DNA"/>
</dbReference>
<dbReference type="GO" id="GO:0005507">
    <property type="term" value="F:copper ion binding"/>
    <property type="evidence" value="ECO:0007669"/>
    <property type="project" value="TreeGrafter"/>
</dbReference>
<dbReference type="AlphaFoldDB" id="A0A6I6D1B9"/>
<evidence type="ECO:0000313" key="3">
    <source>
        <dbReference type="Proteomes" id="UP000427716"/>
    </source>
</evidence>
<keyword evidence="3" id="KW-1185">Reference proteome</keyword>
<gene>
    <name evidence="2" type="ORF">GM160_02840</name>
</gene>
<organism evidence="2 3">
    <name type="scientific">Guyparkeria halophila</name>
    <dbReference type="NCBI Taxonomy" id="47960"/>
    <lineage>
        <taxon>Bacteria</taxon>
        <taxon>Pseudomonadati</taxon>
        <taxon>Pseudomonadota</taxon>
        <taxon>Gammaproteobacteria</taxon>
        <taxon>Chromatiales</taxon>
        <taxon>Thioalkalibacteraceae</taxon>
        <taxon>Guyparkeria</taxon>
    </lineage>
</organism>
<accession>A0A6I6D1B9</accession>
<dbReference type="InterPro" id="IPR011322">
    <property type="entry name" value="N-reg_PII-like_a/b"/>
</dbReference>
<dbReference type="Gene3D" id="3.30.70.120">
    <property type="match status" value="1"/>
</dbReference>
<dbReference type="RefSeq" id="WP_136867581.1">
    <property type="nucleotide sequence ID" value="NZ_CP046415.1"/>
</dbReference>
<dbReference type="InterPro" id="IPR004323">
    <property type="entry name" value="Ion_tolerance_CutA"/>
</dbReference>
<proteinExistence type="inferred from homology"/>
<dbReference type="KEGG" id="ghl:GM160_02840"/>
<dbReference type="PANTHER" id="PTHR23419">
    <property type="entry name" value="DIVALENT CATION TOLERANCE CUTA-RELATED"/>
    <property type="match status" value="1"/>
</dbReference>
<evidence type="ECO:0000256" key="1">
    <source>
        <dbReference type="ARBA" id="ARBA00010169"/>
    </source>
</evidence>
<name>A0A6I6D1B9_9GAMM</name>
<comment type="similarity">
    <text evidence="1">Belongs to the CutA family.</text>
</comment>
<dbReference type="Pfam" id="PF03091">
    <property type="entry name" value="CutA1"/>
    <property type="match status" value="1"/>
</dbReference>
<dbReference type="PANTHER" id="PTHR23419:SF8">
    <property type="entry name" value="FI09726P"/>
    <property type="match status" value="1"/>
</dbReference>
<sequence>MTIEQSTIALVITTLDDPKAADEFSARLLADGLIACVNVVGPVRSAYHWEGELCRDEEYQLHMKTSLERIDALKDAIEHYHPYDCPEVVILPAESSQSYSEWVQQCVQITP</sequence>
<protein>
    <submittedName>
        <fullName evidence="2">Divalent cation tolerance protein CutA</fullName>
    </submittedName>
</protein>
<dbReference type="InterPro" id="IPR015867">
    <property type="entry name" value="N-reg_PII/ATP_PRibTrfase_C"/>
</dbReference>
<dbReference type="Proteomes" id="UP000427716">
    <property type="component" value="Chromosome"/>
</dbReference>
<dbReference type="SUPFAM" id="SSF54913">
    <property type="entry name" value="GlnB-like"/>
    <property type="match status" value="1"/>
</dbReference>
<reference evidence="2 3" key="1">
    <citation type="submission" date="2019-11" db="EMBL/GenBank/DDBJ databases">
        <authorList>
            <person name="Zhang J."/>
            <person name="Sun C."/>
        </authorList>
    </citation>
    <scope>NUCLEOTIDE SEQUENCE [LARGE SCALE GENOMIC DNA]</scope>
    <source>
        <strain evidence="3">sp2</strain>
    </source>
</reference>